<dbReference type="InterPro" id="IPR027417">
    <property type="entry name" value="P-loop_NTPase"/>
</dbReference>
<dbReference type="Gene3D" id="3.40.50.300">
    <property type="entry name" value="P-loop containing nucleotide triphosphate hydrolases"/>
    <property type="match status" value="1"/>
</dbReference>
<accession>A0A7C4HBJ7</accession>
<reference evidence="3" key="1">
    <citation type="journal article" date="2020" name="mSystems">
        <title>Genome- and Community-Level Interaction Insights into Carbon Utilization and Element Cycling Functions of Hydrothermarchaeota in Hydrothermal Sediment.</title>
        <authorList>
            <person name="Zhou Z."/>
            <person name="Liu Y."/>
            <person name="Xu W."/>
            <person name="Pan J."/>
            <person name="Luo Z.H."/>
            <person name="Li M."/>
        </authorList>
    </citation>
    <scope>NUCLEOTIDE SEQUENCE [LARGE SCALE GENOMIC DNA]</scope>
    <source>
        <strain evidence="3">SpSt-642</strain>
    </source>
</reference>
<dbReference type="EMBL" id="DTBJ01000020">
    <property type="protein sequence ID" value="HGM58550.1"/>
    <property type="molecule type" value="Genomic_DNA"/>
</dbReference>
<dbReference type="GO" id="GO:0016887">
    <property type="term" value="F:ATP hydrolysis activity"/>
    <property type="evidence" value="ECO:0007669"/>
    <property type="project" value="InterPro"/>
</dbReference>
<dbReference type="PANTHER" id="PTHR30486">
    <property type="entry name" value="TWITCHING MOTILITY PROTEIN PILT"/>
    <property type="match status" value="1"/>
</dbReference>
<dbReference type="InterPro" id="IPR050921">
    <property type="entry name" value="T4SS_GSP_E_ATPase"/>
</dbReference>
<comment type="caution">
    <text evidence="3">The sequence shown here is derived from an EMBL/GenBank/DDBJ whole genome shotgun (WGS) entry which is preliminary data.</text>
</comment>
<name>A0A7C4HBJ7_STAMA</name>
<gene>
    <name evidence="3" type="ORF">ENU14_03040</name>
</gene>
<protein>
    <submittedName>
        <fullName evidence="3">Protein kinase</fullName>
    </submittedName>
</protein>
<dbReference type="Gene3D" id="3.30.450.380">
    <property type="match status" value="1"/>
</dbReference>
<dbReference type="AlphaFoldDB" id="A0A7C4HBJ7"/>
<keyword evidence="3" id="KW-0808">Transferase</keyword>
<dbReference type="GO" id="GO:0016301">
    <property type="term" value="F:kinase activity"/>
    <property type="evidence" value="ECO:0007669"/>
    <property type="project" value="UniProtKB-KW"/>
</dbReference>
<proteinExistence type="inferred from homology"/>
<dbReference type="PANTHER" id="PTHR30486:SF6">
    <property type="entry name" value="TYPE IV PILUS RETRACTATION ATPASE PILT"/>
    <property type="match status" value="1"/>
</dbReference>
<evidence type="ECO:0000256" key="1">
    <source>
        <dbReference type="ARBA" id="ARBA00006611"/>
    </source>
</evidence>
<evidence type="ECO:0000313" key="3">
    <source>
        <dbReference type="EMBL" id="HGM58550.1"/>
    </source>
</evidence>
<feature type="domain" description="Bacterial type II secretion system protein E" evidence="2">
    <location>
        <begin position="179"/>
        <end position="407"/>
    </location>
</feature>
<sequence>MVSFKKLLLNLTRFSKREREGKKVEEVVDVVKSSLLISEPVHIVTRDPSLRVFESYYVYKPFVKVSIAESPEGLMYYVEEYGLTPEDKLILDKLSEILMDEIKPPASQSEVKDLRRYVYTEVERIVEKYRTKFGLHSTRRIKLMYYVERNLIGFGPIDPLMRDPNIEDISCNGVGVPVYVWHRKYESIPTNIVFVDEDYLNEFIMKLTHMAGKHISIAFPIVDAMLPGKHRLAATFSREVSVKGPTFTVRKFREKPFSVTELITQKTIDPLLAAYLWTMIEHMKTAMIAGGTGTGKTTLLNVISLFIKPGMKIVTVEETPELNLPHSNWVQLTTRESYLVGLREAGTDIKLYDLVRLSLRYRPDYVIVGEVRGEEAYVLFQSLATGHGGLSTIHAETLDYAIKRLTSQPMNIPPAYIKLMNIFIHLNRVVTRIEKGIVKVNRRISVVQEVVDENNFINIAKWDPRTDSYIIDFSNSYHIKDIAEKRGWDFEDVIEEIYRKATVLNWMIYRNILDVWDVSKVVFNYYIDPQSVYRRAVEELEKAAVKGVEVVKEKPSEAVVVEETGETKELGEATRELFERTRELGK</sequence>
<keyword evidence="3" id="KW-0418">Kinase</keyword>
<dbReference type="SUPFAM" id="SSF52540">
    <property type="entry name" value="P-loop containing nucleoside triphosphate hydrolases"/>
    <property type="match status" value="1"/>
</dbReference>
<comment type="similarity">
    <text evidence="1">Belongs to the GSP E family.</text>
</comment>
<evidence type="ECO:0000259" key="2">
    <source>
        <dbReference type="Pfam" id="PF00437"/>
    </source>
</evidence>
<dbReference type="InterPro" id="IPR001482">
    <property type="entry name" value="T2SS/T4SS_dom"/>
</dbReference>
<dbReference type="Pfam" id="PF00437">
    <property type="entry name" value="T2SSE"/>
    <property type="match status" value="1"/>
</dbReference>
<organism evidence="3">
    <name type="scientific">Staphylothermus marinus</name>
    <dbReference type="NCBI Taxonomy" id="2280"/>
    <lineage>
        <taxon>Archaea</taxon>
        <taxon>Thermoproteota</taxon>
        <taxon>Thermoprotei</taxon>
        <taxon>Desulfurococcales</taxon>
        <taxon>Desulfurococcaceae</taxon>
        <taxon>Staphylothermus</taxon>
    </lineage>
</organism>